<evidence type="ECO:0000256" key="4">
    <source>
        <dbReference type="PROSITE-ProRule" id="PRU00335"/>
    </source>
</evidence>
<dbReference type="SUPFAM" id="SSF46689">
    <property type="entry name" value="Homeodomain-like"/>
    <property type="match status" value="1"/>
</dbReference>
<dbReference type="AlphaFoldDB" id="A0A423Q1I7"/>
<dbReference type="InterPro" id="IPR050109">
    <property type="entry name" value="HTH-type_TetR-like_transc_reg"/>
</dbReference>
<evidence type="ECO:0000256" key="2">
    <source>
        <dbReference type="ARBA" id="ARBA00023125"/>
    </source>
</evidence>
<evidence type="ECO:0000256" key="1">
    <source>
        <dbReference type="ARBA" id="ARBA00023015"/>
    </source>
</evidence>
<organism evidence="7 8">
    <name type="scientific">Salinisphaera japonica YTM-1</name>
    <dbReference type="NCBI Taxonomy" id="1209778"/>
    <lineage>
        <taxon>Bacteria</taxon>
        <taxon>Pseudomonadati</taxon>
        <taxon>Pseudomonadota</taxon>
        <taxon>Gammaproteobacteria</taxon>
        <taxon>Salinisphaerales</taxon>
        <taxon>Salinisphaeraceae</taxon>
        <taxon>Salinisphaera</taxon>
    </lineage>
</organism>
<comment type="caution">
    <text evidence="7">The sequence shown here is derived from an EMBL/GenBank/DDBJ whole genome shotgun (WGS) entry which is preliminary data.</text>
</comment>
<reference evidence="7 8" key="1">
    <citation type="submission" date="2013-10" db="EMBL/GenBank/DDBJ databases">
        <title>Salinisphaera japonica YTM-1 Genome Sequencing.</title>
        <authorList>
            <person name="Lai Q."/>
            <person name="Li C."/>
            <person name="Shao Z."/>
        </authorList>
    </citation>
    <scope>NUCLEOTIDE SEQUENCE [LARGE SCALE GENOMIC DNA]</scope>
    <source>
        <strain evidence="7 8">YTM-1</strain>
    </source>
</reference>
<dbReference type="PANTHER" id="PTHR30055">
    <property type="entry name" value="HTH-TYPE TRANSCRIPTIONAL REGULATOR RUTR"/>
    <property type="match status" value="1"/>
</dbReference>
<dbReference type="InterPro" id="IPR036271">
    <property type="entry name" value="Tet_transcr_reg_TetR-rel_C_sf"/>
</dbReference>
<feature type="region of interest" description="Disordered" evidence="5">
    <location>
        <begin position="1"/>
        <end position="22"/>
    </location>
</feature>
<gene>
    <name evidence="7" type="ORF">SAJA_01620</name>
</gene>
<dbReference type="InterPro" id="IPR001647">
    <property type="entry name" value="HTH_TetR"/>
</dbReference>
<proteinExistence type="predicted"/>
<dbReference type="PANTHER" id="PTHR30055:SF238">
    <property type="entry name" value="MYCOFACTOCIN BIOSYNTHESIS TRANSCRIPTIONAL REGULATOR MFTR-RELATED"/>
    <property type="match status" value="1"/>
</dbReference>
<dbReference type="InParanoid" id="A0A423Q1I7"/>
<dbReference type="Pfam" id="PF00440">
    <property type="entry name" value="TetR_N"/>
    <property type="match status" value="1"/>
</dbReference>
<keyword evidence="1" id="KW-0805">Transcription regulation</keyword>
<keyword evidence="3" id="KW-0804">Transcription</keyword>
<dbReference type="Proteomes" id="UP000285310">
    <property type="component" value="Unassembled WGS sequence"/>
</dbReference>
<keyword evidence="2 4" id="KW-0238">DNA-binding</keyword>
<evidence type="ECO:0000259" key="6">
    <source>
        <dbReference type="PROSITE" id="PS50977"/>
    </source>
</evidence>
<evidence type="ECO:0000256" key="5">
    <source>
        <dbReference type="SAM" id="MobiDB-lite"/>
    </source>
</evidence>
<keyword evidence="8" id="KW-1185">Reference proteome</keyword>
<name>A0A423Q1I7_9GAMM</name>
<dbReference type="EMBL" id="AYKG01000002">
    <property type="protein sequence ID" value="ROO32334.1"/>
    <property type="molecule type" value="Genomic_DNA"/>
</dbReference>
<dbReference type="InterPro" id="IPR009057">
    <property type="entry name" value="Homeodomain-like_sf"/>
</dbReference>
<dbReference type="Gene3D" id="1.10.357.10">
    <property type="entry name" value="Tetracycline Repressor, domain 2"/>
    <property type="match status" value="1"/>
</dbReference>
<dbReference type="GO" id="GO:0000976">
    <property type="term" value="F:transcription cis-regulatory region binding"/>
    <property type="evidence" value="ECO:0007669"/>
    <property type="project" value="TreeGrafter"/>
</dbReference>
<dbReference type="PRINTS" id="PR00455">
    <property type="entry name" value="HTHTETR"/>
</dbReference>
<sequence>MGIMTETRPTPPDTPALRRASSRGACERIEAAALELFAERPAEQVRLNEIAAAAGASLATIYRHYGDKQALLEVCVLKWADTLANRMLDHLQAVHTYRDRLHKTFWVVLDFFETYPEVAAMLLSSICPRATGRDTTDTQKRLTRLLTGVLADGQAAGLLNQRVSESVLLDYFYGVLARLVQMQPLRHGEQRLTAQHEELFGMLWRSLAEPDREA</sequence>
<evidence type="ECO:0000313" key="7">
    <source>
        <dbReference type="EMBL" id="ROO32334.1"/>
    </source>
</evidence>
<accession>A0A423Q1I7</accession>
<evidence type="ECO:0000256" key="3">
    <source>
        <dbReference type="ARBA" id="ARBA00023163"/>
    </source>
</evidence>
<dbReference type="SUPFAM" id="SSF48498">
    <property type="entry name" value="Tetracyclin repressor-like, C-terminal domain"/>
    <property type="match status" value="1"/>
</dbReference>
<feature type="domain" description="HTH tetR-type" evidence="6">
    <location>
        <begin position="23"/>
        <end position="83"/>
    </location>
</feature>
<evidence type="ECO:0000313" key="8">
    <source>
        <dbReference type="Proteomes" id="UP000285310"/>
    </source>
</evidence>
<dbReference type="FunCoup" id="A0A423Q1I7">
    <property type="interactions" value="124"/>
</dbReference>
<dbReference type="PROSITE" id="PS50977">
    <property type="entry name" value="HTH_TETR_2"/>
    <property type="match status" value="1"/>
</dbReference>
<feature type="DNA-binding region" description="H-T-H motif" evidence="4">
    <location>
        <begin position="46"/>
        <end position="65"/>
    </location>
</feature>
<protein>
    <submittedName>
        <fullName evidence="7">TetR family transcriptional regulator</fullName>
    </submittedName>
</protein>
<dbReference type="GO" id="GO:0003700">
    <property type="term" value="F:DNA-binding transcription factor activity"/>
    <property type="evidence" value="ECO:0007669"/>
    <property type="project" value="TreeGrafter"/>
</dbReference>